<dbReference type="PANTHER" id="PTHR46558">
    <property type="entry name" value="TRACRIPTIONAL REGULATORY PROTEIN-RELATED-RELATED"/>
    <property type="match status" value="1"/>
</dbReference>
<dbReference type="PROSITE" id="PS50943">
    <property type="entry name" value="HTH_CROC1"/>
    <property type="match status" value="1"/>
</dbReference>
<name>A0A9D2CQ88_9MICC</name>
<gene>
    <name evidence="3" type="ORF">H9821_01310</name>
</gene>
<evidence type="ECO:0000256" key="1">
    <source>
        <dbReference type="ARBA" id="ARBA00023125"/>
    </source>
</evidence>
<proteinExistence type="predicted"/>
<dbReference type="SUPFAM" id="SSF47413">
    <property type="entry name" value="lambda repressor-like DNA-binding domains"/>
    <property type="match status" value="1"/>
</dbReference>
<protein>
    <submittedName>
        <fullName evidence="3">Helix-turn-helix domain-containing protein</fullName>
    </submittedName>
</protein>
<dbReference type="SMART" id="SM00530">
    <property type="entry name" value="HTH_XRE"/>
    <property type="match status" value="1"/>
</dbReference>
<comment type="caution">
    <text evidence="3">The sequence shown here is derived from an EMBL/GenBank/DDBJ whole genome shotgun (WGS) entry which is preliminary data.</text>
</comment>
<reference evidence="3" key="2">
    <citation type="submission" date="2021-04" db="EMBL/GenBank/DDBJ databases">
        <authorList>
            <person name="Gilroy R."/>
        </authorList>
    </citation>
    <scope>NUCLEOTIDE SEQUENCE</scope>
    <source>
        <strain evidence="3">ChiHjej12B11-9195</strain>
    </source>
</reference>
<feature type="domain" description="HTH cro/C1-type" evidence="2">
    <location>
        <begin position="12"/>
        <end position="66"/>
    </location>
</feature>
<keyword evidence="1" id="KW-0238">DNA-binding</keyword>
<dbReference type="InterPro" id="IPR001387">
    <property type="entry name" value="Cro/C1-type_HTH"/>
</dbReference>
<dbReference type="InterPro" id="IPR010982">
    <property type="entry name" value="Lambda_DNA-bd_dom_sf"/>
</dbReference>
<organism evidence="3 4">
    <name type="scientific">Candidatus Rothia avicola</name>
    <dbReference type="NCBI Taxonomy" id="2840478"/>
    <lineage>
        <taxon>Bacteria</taxon>
        <taxon>Bacillati</taxon>
        <taxon>Actinomycetota</taxon>
        <taxon>Actinomycetes</taxon>
        <taxon>Micrococcales</taxon>
        <taxon>Micrococcaceae</taxon>
        <taxon>Rothia</taxon>
    </lineage>
</organism>
<evidence type="ECO:0000313" key="4">
    <source>
        <dbReference type="Proteomes" id="UP000824134"/>
    </source>
</evidence>
<dbReference type="Gene3D" id="1.10.260.40">
    <property type="entry name" value="lambda repressor-like DNA-binding domains"/>
    <property type="match status" value="1"/>
</dbReference>
<dbReference type="Proteomes" id="UP000824134">
    <property type="component" value="Unassembled WGS sequence"/>
</dbReference>
<dbReference type="CDD" id="cd00093">
    <property type="entry name" value="HTH_XRE"/>
    <property type="match status" value="1"/>
</dbReference>
<dbReference type="PANTHER" id="PTHR46558:SF4">
    <property type="entry name" value="DNA-BIDING PHAGE PROTEIN"/>
    <property type="match status" value="1"/>
</dbReference>
<dbReference type="EMBL" id="DXCN01000012">
    <property type="protein sequence ID" value="HIY94291.1"/>
    <property type="molecule type" value="Genomic_DNA"/>
</dbReference>
<dbReference type="AlphaFoldDB" id="A0A9D2CQ88"/>
<dbReference type="GO" id="GO:0003677">
    <property type="term" value="F:DNA binding"/>
    <property type="evidence" value="ECO:0007669"/>
    <property type="project" value="UniProtKB-KW"/>
</dbReference>
<reference evidence="3" key="1">
    <citation type="journal article" date="2021" name="PeerJ">
        <title>Extensive microbial diversity within the chicken gut microbiome revealed by metagenomics and culture.</title>
        <authorList>
            <person name="Gilroy R."/>
            <person name="Ravi A."/>
            <person name="Getino M."/>
            <person name="Pursley I."/>
            <person name="Horton D.L."/>
            <person name="Alikhan N.F."/>
            <person name="Baker D."/>
            <person name="Gharbi K."/>
            <person name="Hall N."/>
            <person name="Watson M."/>
            <person name="Adriaenssens E.M."/>
            <person name="Foster-Nyarko E."/>
            <person name="Jarju S."/>
            <person name="Secka A."/>
            <person name="Antonio M."/>
            <person name="Oren A."/>
            <person name="Chaudhuri R.R."/>
            <person name="La Ragione R."/>
            <person name="Hildebrand F."/>
            <person name="Pallen M.J."/>
        </authorList>
    </citation>
    <scope>NUCLEOTIDE SEQUENCE</scope>
    <source>
        <strain evidence="3">ChiHjej12B11-9195</strain>
    </source>
</reference>
<evidence type="ECO:0000313" key="3">
    <source>
        <dbReference type="EMBL" id="HIY94291.1"/>
    </source>
</evidence>
<dbReference type="Pfam" id="PF01381">
    <property type="entry name" value="HTH_3"/>
    <property type="match status" value="1"/>
</dbReference>
<sequence>MTLPVWTLQDRIAKARNHAGLNQGELAEKLGVSRNTLNRWENGNRNPSVKNLQALAEATGVPLDWFYQEDNSEPALHPPLPERITLIRDGNGYKAEL</sequence>
<evidence type="ECO:0000259" key="2">
    <source>
        <dbReference type="PROSITE" id="PS50943"/>
    </source>
</evidence>
<accession>A0A9D2CQ88</accession>